<dbReference type="GeneID" id="71929088"/>
<protein>
    <submittedName>
        <fullName evidence="3">ArsR family transcriptional regulator</fullName>
    </submittedName>
</protein>
<name>A0A8U0A5W8_9EURY</name>
<dbReference type="AlphaFoldDB" id="A0A8U0A5W8"/>
<dbReference type="InterPro" id="IPR013561">
    <property type="entry name" value="FilR1_middle_dom"/>
</dbReference>
<proteinExistence type="predicted"/>
<organism evidence="3 4">
    <name type="scientific">Halocatena salina</name>
    <dbReference type="NCBI Taxonomy" id="2934340"/>
    <lineage>
        <taxon>Archaea</taxon>
        <taxon>Methanobacteriati</taxon>
        <taxon>Methanobacteriota</taxon>
        <taxon>Stenosarchaea group</taxon>
        <taxon>Halobacteria</taxon>
        <taxon>Halobacteriales</taxon>
        <taxon>Natronomonadaceae</taxon>
        <taxon>Halocatena</taxon>
    </lineage>
</organism>
<dbReference type="KEGG" id="haad:MW046_13535"/>
<keyword evidence="4" id="KW-1185">Reference proteome</keyword>
<evidence type="ECO:0000313" key="3">
    <source>
        <dbReference type="EMBL" id="UPM44462.1"/>
    </source>
</evidence>
<dbReference type="Pfam" id="PF25213">
    <property type="entry name" value="HVO_A0261_N"/>
    <property type="match status" value="1"/>
</dbReference>
<evidence type="ECO:0000259" key="2">
    <source>
        <dbReference type="Pfam" id="PF25213"/>
    </source>
</evidence>
<reference evidence="3" key="1">
    <citation type="submission" date="2022-04" db="EMBL/GenBank/DDBJ databases">
        <title>Halocatena sp. nov., isolated from a salt lake.</title>
        <authorList>
            <person name="Cui H.-L."/>
        </authorList>
    </citation>
    <scope>NUCLEOTIDE SEQUENCE</scope>
    <source>
        <strain evidence="3">AD-1</strain>
        <plasmid evidence="3">unnamed1</plasmid>
    </source>
</reference>
<sequence length="264" mass="29657">MNAVLEEVEFLARSEHRVEVLRLLAEESHTRGALLDATDASGATVSRILHDFEERSWIQRRNGTYVVTAAGRLVACGFTDLLDVLATERELRDVVEYLPVEELAFDLRQLADATVTLPTGTRPDAPVRRLLELERDADRIRAFSHAFNERSLSLVAQRVHDDELVFEGVFSWDAIAALASDSKLREQLMTLLDADQATVRVRSGEVPLAVTIADETVHLLVRDANGVLQASIDTDDPAVQSWAINAFDEYWDRGRDLDWTDLFE</sequence>
<gene>
    <name evidence="3" type="ORF">MW046_13535</name>
</gene>
<dbReference type="InterPro" id="IPR036390">
    <property type="entry name" value="WH_DNA-bd_sf"/>
</dbReference>
<dbReference type="InterPro" id="IPR057527">
    <property type="entry name" value="HVO_A0261-like_N"/>
</dbReference>
<dbReference type="Proteomes" id="UP000831768">
    <property type="component" value="Plasmid unnamed1"/>
</dbReference>
<dbReference type="EMBL" id="CP096020">
    <property type="protein sequence ID" value="UPM44462.1"/>
    <property type="molecule type" value="Genomic_DNA"/>
</dbReference>
<geneLocation type="plasmid" evidence="3 4">
    <name>unnamed1</name>
</geneLocation>
<dbReference type="Pfam" id="PF08350">
    <property type="entry name" value="FilR1_middle"/>
    <property type="match status" value="1"/>
</dbReference>
<feature type="domain" description="HVO-A0261-like N-terminal" evidence="2">
    <location>
        <begin position="6"/>
        <end position="89"/>
    </location>
</feature>
<evidence type="ECO:0000259" key="1">
    <source>
        <dbReference type="Pfam" id="PF08350"/>
    </source>
</evidence>
<accession>A0A8U0A5W8</accession>
<dbReference type="RefSeq" id="WP_247995116.1">
    <property type="nucleotide sequence ID" value="NZ_CP096020.1"/>
</dbReference>
<feature type="domain" description="Methanogenesis regulatory protein FilR1 middle" evidence="1">
    <location>
        <begin position="123"/>
        <end position="253"/>
    </location>
</feature>
<keyword evidence="3" id="KW-0614">Plasmid</keyword>
<dbReference type="SUPFAM" id="SSF46785">
    <property type="entry name" value="Winged helix' DNA-binding domain"/>
    <property type="match status" value="1"/>
</dbReference>
<evidence type="ECO:0000313" key="4">
    <source>
        <dbReference type="Proteomes" id="UP000831768"/>
    </source>
</evidence>